<comment type="caution">
    <text evidence="3">The sequence shown here is derived from an EMBL/GenBank/DDBJ whole genome shotgun (WGS) entry which is preliminary data.</text>
</comment>
<keyword evidence="1" id="KW-0175">Coiled coil</keyword>
<sequence length="312" mass="37184">MISPKQPRSQSTLLPSLTKNSSNNSPADSKIQIPDIDTVCENLLNDSKYEFEIYYSPDEVVDHLHKMCDFVMNQEEDFDYDLLQRIDDVIKEVTSKDQLLNTNSSHKNTIDQLNSKLDSTKKEITQIEGRFSNVKQNFEERKKKDIERLKKKQREEIQEFQVKYSMDNIPPRYRKLSSDVINIRNRERKLRIMHKFIEAKQMREEGDRLEKEEMELNYQKWQNEREIAKNTLIKKHRQQVICLNEKWNRHWQVLVQGMENEQDNKKLVIQKTQRKVSEAKSKKDFPPPRTPRSASVSRLSTSRTRSVKSDRL</sequence>
<keyword evidence="4" id="KW-1185">Reference proteome</keyword>
<feature type="compositionally biased region" description="Polar residues" evidence="2">
    <location>
        <begin position="1"/>
        <end position="27"/>
    </location>
</feature>
<gene>
    <name evidence="3" type="ORF">M9Y10_021942</name>
</gene>
<evidence type="ECO:0008006" key="5">
    <source>
        <dbReference type="Google" id="ProtNLM"/>
    </source>
</evidence>
<protein>
    <recommendedName>
        <fullName evidence="5">IQ calmodulin-binding motif family protein</fullName>
    </recommendedName>
</protein>
<feature type="compositionally biased region" description="Basic and acidic residues" evidence="2">
    <location>
        <begin position="275"/>
        <end position="286"/>
    </location>
</feature>
<feature type="coiled-coil region" evidence="1">
    <location>
        <begin position="96"/>
        <end position="163"/>
    </location>
</feature>
<dbReference type="PANTHER" id="PTHR47026:SF2">
    <property type="entry name" value="FLAGELLAR ASSOCIATED PROTEIN"/>
    <property type="match status" value="1"/>
</dbReference>
<evidence type="ECO:0000313" key="3">
    <source>
        <dbReference type="EMBL" id="KAK8893520.1"/>
    </source>
</evidence>
<dbReference type="PANTHER" id="PTHR47026">
    <property type="entry name" value="PIGMENTOSA GTPASE REGULATOR-LIKE PROTEIN, PUTATIVE-RELATED"/>
    <property type="match status" value="1"/>
</dbReference>
<evidence type="ECO:0000313" key="4">
    <source>
        <dbReference type="Proteomes" id="UP001470230"/>
    </source>
</evidence>
<feature type="coiled-coil region" evidence="1">
    <location>
        <begin position="199"/>
        <end position="231"/>
    </location>
</feature>
<feature type="compositionally biased region" description="Low complexity" evidence="2">
    <location>
        <begin position="292"/>
        <end position="304"/>
    </location>
</feature>
<evidence type="ECO:0000256" key="2">
    <source>
        <dbReference type="SAM" id="MobiDB-lite"/>
    </source>
</evidence>
<evidence type="ECO:0000256" key="1">
    <source>
        <dbReference type="SAM" id="Coils"/>
    </source>
</evidence>
<organism evidence="3 4">
    <name type="scientific">Tritrichomonas musculus</name>
    <dbReference type="NCBI Taxonomy" id="1915356"/>
    <lineage>
        <taxon>Eukaryota</taxon>
        <taxon>Metamonada</taxon>
        <taxon>Parabasalia</taxon>
        <taxon>Tritrichomonadida</taxon>
        <taxon>Tritrichomonadidae</taxon>
        <taxon>Tritrichomonas</taxon>
    </lineage>
</organism>
<proteinExistence type="predicted"/>
<name>A0ABR2KQV0_9EUKA</name>
<dbReference type="EMBL" id="JAPFFF010000003">
    <property type="protein sequence ID" value="KAK8893520.1"/>
    <property type="molecule type" value="Genomic_DNA"/>
</dbReference>
<feature type="region of interest" description="Disordered" evidence="2">
    <location>
        <begin position="271"/>
        <end position="312"/>
    </location>
</feature>
<dbReference type="Proteomes" id="UP001470230">
    <property type="component" value="Unassembled WGS sequence"/>
</dbReference>
<feature type="region of interest" description="Disordered" evidence="2">
    <location>
        <begin position="1"/>
        <end position="30"/>
    </location>
</feature>
<reference evidence="3 4" key="1">
    <citation type="submission" date="2024-04" db="EMBL/GenBank/DDBJ databases">
        <title>Tritrichomonas musculus Genome.</title>
        <authorList>
            <person name="Alves-Ferreira E."/>
            <person name="Grigg M."/>
            <person name="Lorenzi H."/>
            <person name="Galac M."/>
        </authorList>
    </citation>
    <scope>NUCLEOTIDE SEQUENCE [LARGE SCALE GENOMIC DNA]</scope>
    <source>
        <strain evidence="3 4">EAF2021</strain>
    </source>
</reference>
<accession>A0ABR2KQV0</accession>